<gene>
    <name evidence="1" type="ORF">UFOVP325_143</name>
    <name evidence="2" type="ORF">UFOVP430_138</name>
</gene>
<reference evidence="1" key="1">
    <citation type="submission" date="2020-04" db="EMBL/GenBank/DDBJ databases">
        <authorList>
            <person name="Chiriac C."/>
            <person name="Salcher M."/>
            <person name="Ghai R."/>
            <person name="Kavagutti S V."/>
        </authorList>
    </citation>
    <scope>NUCLEOTIDE SEQUENCE</scope>
</reference>
<evidence type="ECO:0000313" key="1">
    <source>
        <dbReference type="EMBL" id="CAB4137919.1"/>
    </source>
</evidence>
<dbReference type="GO" id="GO:0019062">
    <property type="term" value="P:virion attachment to host cell"/>
    <property type="evidence" value="ECO:0007669"/>
    <property type="project" value="InterPro"/>
</dbReference>
<protein>
    <submittedName>
        <fullName evidence="1">Bacteriophage lambda, Stf, side tail fibre-repeat-2</fullName>
    </submittedName>
</protein>
<organism evidence="1">
    <name type="scientific">uncultured Caudovirales phage</name>
    <dbReference type="NCBI Taxonomy" id="2100421"/>
    <lineage>
        <taxon>Viruses</taxon>
        <taxon>Duplodnaviria</taxon>
        <taxon>Heunggongvirae</taxon>
        <taxon>Uroviricota</taxon>
        <taxon>Caudoviricetes</taxon>
        <taxon>Peduoviridae</taxon>
        <taxon>Maltschvirus</taxon>
        <taxon>Maltschvirus maltsch</taxon>
    </lineage>
</organism>
<dbReference type="EMBL" id="LR796338">
    <property type="protein sequence ID" value="CAB4137919.1"/>
    <property type="molecule type" value="Genomic_DNA"/>
</dbReference>
<dbReference type="Pfam" id="PF03406">
    <property type="entry name" value="Phage_fiber_2"/>
    <property type="match status" value="1"/>
</dbReference>
<sequence>MAKSFLTDIQLNNNVLLNAKIQAWGTTPTGTTNPNGSGTAVQGQISSYLGELYIFTGGTGSPANTWVKVGAGTVTSVSGTSGSVTVTNGSTTPTISLTAAYGDSVNPYGSKTANFVLAAPNGSNGVPSFRALVAADIPTLNQNTTGSAGSTTGTLTFGTGLTAGGSTFNGSGNVTITAVTGSTSVAGILQLSDAINSTSTSLAATANAAKTAYDRGSTGITNAATAQSTADAALPKAGGTMTGAIAMGNNKITGLGTPTADGDAATKLYVDTIATGLHVHPSVNYATTGALGTTGNLVGGTITTTYNNGTSGVDATLTIATSSNWTSITIDDQPLVVNDRVLIKNQGGTASNLQNGIYFVTQVGALGNTTSFIFKRALDADQSPEIDAGDLTYVVAGTVNGGDGYVQNVNGVTVGTTAIQWSQFSGAGAVPLATVTSAGIASFPDAQFSVSAGGAVSIDNLGTLAGTFATSGASALTLTTTGTTNATLPSGTVTLMSTSGNTTGSAATLTTTRTIWGQNFNGSANVTGNLTSVENITAGTSAVTWKTADSTSAATADLTIQSGNASVGSNLNAGTVTVDTGSITGSGTSVLNIGTANATTVSVGRVTNSGTNTLNLSSGSSSNGTRTINIGTGSQITGAVTVNINTATVTGGTGTTTIGNTILLPQVAASTAGFVKTAADGTLSRAATVAQTEMATSTSTATATAAAATGNVTNARKAIGVGIGTGTAMVVNHGLGQWVTAQLYDTSGNQVEVDVLNASTSGGTTTFTFASSQTLTGFQYVIVG</sequence>
<evidence type="ECO:0000313" key="2">
    <source>
        <dbReference type="EMBL" id="CAB4148176.1"/>
    </source>
</evidence>
<dbReference type="InterPro" id="IPR005068">
    <property type="entry name" value="Phage_lambda_Stf-r2"/>
</dbReference>
<proteinExistence type="predicted"/>
<dbReference type="EMBL" id="LR796481">
    <property type="protein sequence ID" value="CAB4148176.1"/>
    <property type="molecule type" value="Genomic_DNA"/>
</dbReference>
<name>A0A6J5M1P0_9CAUD</name>
<accession>A0A6J5M1P0</accession>
<dbReference type="GO" id="GO:0046718">
    <property type="term" value="P:symbiont entry into host cell"/>
    <property type="evidence" value="ECO:0007669"/>
    <property type="project" value="InterPro"/>
</dbReference>